<dbReference type="SUPFAM" id="SSF52540">
    <property type="entry name" value="P-loop containing nucleoside triphosphate hydrolases"/>
    <property type="match status" value="2"/>
</dbReference>
<name>B8DJC1_NITV9</name>
<evidence type="ECO:0000256" key="8">
    <source>
        <dbReference type="ARBA" id="ARBA00023204"/>
    </source>
</evidence>
<dbReference type="Gene3D" id="3.40.50.300">
    <property type="entry name" value="P-loop containing nucleotide triphosphate hydrolases"/>
    <property type="match status" value="2"/>
</dbReference>
<comment type="catalytic activity">
    <reaction evidence="9 11">
        <text>ATP + H2O = ADP + phosphate + H(+)</text>
        <dbReference type="Rhea" id="RHEA:13065"/>
        <dbReference type="ChEBI" id="CHEBI:15377"/>
        <dbReference type="ChEBI" id="CHEBI:15378"/>
        <dbReference type="ChEBI" id="CHEBI:30616"/>
        <dbReference type="ChEBI" id="CHEBI:43474"/>
        <dbReference type="ChEBI" id="CHEBI:456216"/>
    </reaction>
</comment>
<keyword evidence="1 11" id="KW-0963">Cytoplasm</keyword>
<dbReference type="InterPro" id="IPR027417">
    <property type="entry name" value="P-loop_NTPase"/>
</dbReference>
<reference evidence="14" key="1">
    <citation type="submission" date="2008-10" db="EMBL/GenBank/DDBJ databases">
        <title>Complete sequence of Desulfovibrio vulgaris str. 'Miyazaki F'.</title>
        <authorList>
            <person name="Lucas S."/>
            <person name="Copeland A."/>
            <person name="Lapidus A."/>
            <person name="Glavina del Rio T."/>
            <person name="Dalin E."/>
            <person name="Tice H."/>
            <person name="Bruce D."/>
            <person name="Goodwin L."/>
            <person name="Pitluck S."/>
            <person name="Sims D."/>
            <person name="Brettin T."/>
            <person name="Detter J.C."/>
            <person name="Han C."/>
            <person name="Larimer F."/>
            <person name="Land M."/>
            <person name="Hauser L."/>
            <person name="Kyrpides N."/>
            <person name="Mikhailova N."/>
            <person name="Hazen T.C."/>
            <person name="Richardson P."/>
        </authorList>
    </citation>
    <scope>NUCLEOTIDE SEQUENCE</scope>
    <source>
        <strain evidence="14">Miyazaki F</strain>
    </source>
</reference>
<dbReference type="Gene3D" id="1.10.287.380">
    <property type="entry name" value="Valyl-tRNA synthetase, C-terminal domain"/>
    <property type="match status" value="1"/>
</dbReference>
<dbReference type="GO" id="GO:0005737">
    <property type="term" value="C:cytoplasm"/>
    <property type="evidence" value="ECO:0007669"/>
    <property type="project" value="UniProtKB-SubCell"/>
</dbReference>
<dbReference type="CDD" id="cd03221">
    <property type="entry name" value="ABCF_EF-3"/>
    <property type="match status" value="2"/>
</dbReference>
<dbReference type="InterPro" id="IPR003593">
    <property type="entry name" value="AAA+_ATPase"/>
</dbReference>
<evidence type="ECO:0000313" key="14">
    <source>
        <dbReference type="EMBL" id="ACL09998.1"/>
    </source>
</evidence>
<keyword evidence="3 11" id="KW-0547">Nucleotide-binding</keyword>
<keyword evidence="2 11" id="KW-0677">Repeat</keyword>
<keyword evidence="7 11" id="KW-0238">DNA-binding</keyword>
<dbReference type="STRING" id="883.DvMF_3061"/>
<dbReference type="HAMAP" id="MF_00848">
    <property type="entry name" value="Uup"/>
    <property type="match status" value="1"/>
</dbReference>
<dbReference type="GO" id="GO:0005524">
    <property type="term" value="F:ATP binding"/>
    <property type="evidence" value="ECO:0007669"/>
    <property type="project" value="UniProtKB-UniRule"/>
</dbReference>
<evidence type="ECO:0000256" key="6">
    <source>
        <dbReference type="ARBA" id="ARBA00022840"/>
    </source>
</evidence>
<dbReference type="InterPro" id="IPR017871">
    <property type="entry name" value="ABC_transporter-like_CS"/>
</dbReference>
<feature type="binding site" evidence="11">
    <location>
        <begin position="36"/>
        <end position="43"/>
    </location>
    <ligand>
        <name>ATP</name>
        <dbReference type="ChEBI" id="CHEBI:30616"/>
        <label>1</label>
    </ligand>
</feature>
<comment type="function">
    <text evidence="11">Probably plays a role in ribosome assembly or function. May be involved in resolution of branched DNA intermediates that result from template switching in postreplication gaps. Binds DNA and has ATPase activity.</text>
</comment>
<evidence type="ECO:0000256" key="3">
    <source>
        <dbReference type="ARBA" id="ARBA00022741"/>
    </source>
</evidence>
<evidence type="ECO:0000256" key="11">
    <source>
        <dbReference type="HAMAP-Rule" id="MF_00848"/>
    </source>
</evidence>
<dbReference type="Pfam" id="PF00005">
    <property type="entry name" value="ABC_tran"/>
    <property type="match status" value="2"/>
</dbReference>
<feature type="compositionally biased region" description="Gly residues" evidence="12">
    <location>
        <begin position="554"/>
        <end position="570"/>
    </location>
</feature>
<dbReference type="FunFam" id="3.40.50.300:FF:000309">
    <property type="entry name" value="ABC transporter ATP-binding protein"/>
    <property type="match status" value="1"/>
</dbReference>
<dbReference type="PROSITE" id="PS00211">
    <property type="entry name" value="ABC_TRANSPORTER_1"/>
    <property type="match status" value="1"/>
</dbReference>
<keyword evidence="4 11" id="KW-0227">DNA damage</keyword>
<organism evidence="14">
    <name type="scientific">Nitratidesulfovibrio vulgaris (strain DSM 19637 / Miyazaki F)</name>
    <name type="common">Desulfovibrio vulgaris</name>
    <dbReference type="NCBI Taxonomy" id="883"/>
    <lineage>
        <taxon>Bacteria</taxon>
        <taxon>Pseudomonadati</taxon>
        <taxon>Thermodesulfobacteriota</taxon>
        <taxon>Desulfovibrionia</taxon>
        <taxon>Desulfovibrionales</taxon>
        <taxon>Desulfovibrionaceae</taxon>
        <taxon>Nitratidesulfovibrio</taxon>
    </lineage>
</organism>
<dbReference type="InterPro" id="IPR032524">
    <property type="entry name" value="ABC_tran_C"/>
</dbReference>
<dbReference type="OrthoDB" id="9808609at2"/>
<dbReference type="Pfam" id="PF16326">
    <property type="entry name" value="ABC_tran_CTD"/>
    <property type="match status" value="1"/>
</dbReference>
<evidence type="ECO:0000256" key="2">
    <source>
        <dbReference type="ARBA" id="ARBA00022737"/>
    </source>
</evidence>
<evidence type="ECO:0000256" key="5">
    <source>
        <dbReference type="ARBA" id="ARBA00022801"/>
    </source>
</evidence>
<protein>
    <recommendedName>
        <fullName evidence="11">ATP-binding protein Uup</fullName>
        <ecNumber evidence="11">3.6.1.-</ecNumber>
    </recommendedName>
</protein>
<evidence type="ECO:0000256" key="1">
    <source>
        <dbReference type="ARBA" id="ARBA00022490"/>
    </source>
</evidence>
<dbReference type="InterPro" id="IPR043686">
    <property type="entry name" value="Uup"/>
</dbReference>
<dbReference type="PANTHER" id="PTHR42855">
    <property type="entry name" value="ABC TRANSPORTER ATP-BINDING SUBUNIT"/>
    <property type="match status" value="1"/>
</dbReference>
<dbReference type="GO" id="GO:0006281">
    <property type="term" value="P:DNA repair"/>
    <property type="evidence" value="ECO:0007669"/>
    <property type="project" value="UniProtKB-KW"/>
</dbReference>
<evidence type="ECO:0000259" key="13">
    <source>
        <dbReference type="PROSITE" id="PS50893"/>
    </source>
</evidence>
<evidence type="ECO:0000256" key="9">
    <source>
        <dbReference type="ARBA" id="ARBA00049360"/>
    </source>
</evidence>
<evidence type="ECO:0000256" key="10">
    <source>
        <dbReference type="ARBA" id="ARBA00061478"/>
    </source>
</evidence>
<dbReference type="EC" id="3.6.1.-" evidence="11"/>
<keyword evidence="6 11" id="KW-0067">ATP-binding</keyword>
<feature type="domain" description="ABC transporter" evidence="13">
    <location>
        <begin position="318"/>
        <end position="537"/>
    </location>
</feature>
<dbReference type="InterPro" id="IPR037118">
    <property type="entry name" value="Val-tRNA_synth_C_sf"/>
</dbReference>
<dbReference type="FunFam" id="3.40.50.300:FF:000011">
    <property type="entry name" value="Putative ABC transporter ATP-binding component"/>
    <property type="match status" value="1"/>
</dbReference>
<dbReference type="InterPro" id="IPR051309">
    <property type="entry name" value="ABCF_ATPase"/>
</dbReference>
<dbReference type="GO" id="GO:0003677">
    <property type="term" value="F:DNA binding"/>
    <property type="evidence" value="ECO:0007669"/>
    <property type="project" value="UniProtKB-UniRule"/>
</dbReference>
<sequence length="663" mass="72950">MALLGIQDVTLNLGTGKLLDGATLHVEQGERICLVGRNGAGKSTLLRLMAGDLRPDAGEVVRTPGLRFGSMPQEVPVDMTGPVFGIVAGGLGPEGEALAAFHVLEAAREAGRPVNEAALAAARRGLESGEGWEHYGDVLSVCNHLRLDPEREFSTLSGGRKRRVLLARALVASQDLLLDEPTNHIDIDTIAWLEDYLMRRARTLVFVSHDRAFVRRLATRIVEVDRGKLHSYACGYDQYQEQREARLENEERQFALFDKKLAQEEAWVRQGIKARRTRNMGRVRALYALREERARRRERQGGVAMLAQEAERSGKLVIEACNVCFAHENARSVLRDFSALIQRGDRVGLIGPNGSGKTTLLRLLLGQLAPHSGEVRHGTRLEIAYFDQLRTALDGEKSVMDNVAEGADTIEVNGNRRHVAGYLRDFLFEPDRLRLPAKVLSGGERNRLLLAKLFTRPSNLLVLDEPTNDLDVETLDLLEELLAEYQGTVLLVSHDRAFLDDVVTSTLAFDDDGNVREYVGGYTDWLRQRPKPVADAAGKDGASGEAAPRRNGEGDGPGNGQAGNSSGPGSGTAQIRKLTFKEQRELAGLREELVALPGNLDALEREQATLEARLAEPDFFTTDPEGFNAAAARVTALEGEQTALLERWEVAEARIAELAQFRE</sequence>
<accession>B8DJC1</accession>
<dbReference type="InterPro" id="IPR003439">
    <property type="entry name" value="ABC_transporter-like_ATP-bd"/>
</dbReference>
<dbReference type="PANTHER" id="PTHR42855:SF1">
    <property type="entry name" value="ABC TRANSPORTER DOMAIN-CONTAINING PROTEIN"/>
    <property type="match status" value="1"/>
</dbReference>
<comment type="subcellular location">
    <subcellularLocation>
        <location evidence="11">Cytoplasm</location>
    </subcellularLocation>
    <text evidence="11">Associates with ribosomes.</text>
</comment>
<dbReference type="InterPro" id="IPR032781">
    <property type="entry name" value="ABC_tran_Xtn"/>
</dbReference>
<dbReference type="AlphaFoldDB" id="B8DJC1"/>
<dbReference type="HOGENOM" id="CLU_000604_36_0_7"/>
<dbReference type="EMBL" id="CP001197">
    <property type="protein sequence ID" value="ACL09998.1"/>
    <property type="molecule type" value="Genomic_DNA"/>
</dbReference>
<dbReference type="SMART" id="SM00382">
    <property type="entry name" value="AAA"/>
    <property type="match status" value="2"/>
</dbReference>
<dbReference type="GO" id="GO:0043022">
    <property type="term" value="F:ribosome binding"/>
    <property type="evidence" value="ECO:0007669"/>
    <property type="project" value="UniProtKB-UniRule"/>
</dbReference>
<evidence type="ECO:0000256" key="4">
    <source>
        <dbReference type="ARBA" id="ARBA00022763"/>
    </source>
</evidence>
<keyword evidence="8 11" id="KW-0234">DNA repair</keyword>
<feature type="region of interest" description="Disordered" evidence="12">
    <location>
        <begin position="533"/>
        <end position="574"/>
    </location>
</feature>
<gene>
    <name evidence="11" type="primary">uup</name>
    <name evidence="14" type="ordered locus">DvMF_3061</name>
</gene>
<dbReference type="eggNOG" id="COG0488">
    <property type="taxonomic scope" value="Bacteria"/>
</dbReference>
<feature type="domain" description="ABC transporter" evidence="13">
    <location>
        <begin position="4"/>
        <end position="251"/>
    </location>
</feature>
<proteinExistence type="inferred from homology"/>
<feature type="binding site" evidence="11">
    <location>
        <begin position="351"/>
        <end position="358"/>
    </location>
    <ligand>
        <name>ATP</name>
        <dbReference type="ChEBI" id="CHEBI:30616"/>
        <label>2</label>
    </ligand>
</feature>
<dbReference type="GO" id="GO:0016887">
    <property type="term" value="F:ATP hydrolysis activity"/>
    <property type="evidence" value="ECO:0007669"/>
    <property type="project" value="UniProtKB-UniRule"/>
</dbReference>
<dbReference type="PROSITE" id="PS50893">
    <property type="entry name" value="ABC_TRANSPORTER_2"/>
    <property type="match status" value="2"/>
</dbReference>
<dbReference type="Pfam" id="PF12848">
    <property type="entry name" value="ABC_tran_Xtn"/>
    <property type="match status" value="1"/>
</dbReference>
<keyword evidence="5 11" id="KW-0378">Hydrolase</keyword>
<evidence type="ECO:0000256" key="7">
    <source>
        <dbReference type="ARBA" id="ARBA00023125"/>
    </source>
</evidence>
<comment type="similarity">
    <text evidence="10 11">Belongs to the ABC transporter superfamily. ABCF family. Uup subfamily.</text>
</comment>
<dbReference type="KEGG" id="dvm:DvMF_3061"/>
<evidence type="ECO:0000256" key="12">
    <source>
        <dbReference type="SAM" id="MobiDB-lite"/>
    </source>
</evidence>